<organism evidence="1">
    <name type="scientific">Gaeavirus sp</name>
    <dbReference type="NCBI Taxonomy" id="2487767"/>
    <lineage>
        <taxon>Viruses</taxon>
        <taxon>Varidnaviria</taxon>
        <taxon>Bamfordvirae</taxon>
        <taxon>Nucleocytoviricota</taxon>
        <taxon>Megaviricetes</taxon>
        <taxon>Imitervirales</taxon>
        <taxon>Mimiviridae</taxon>
        <taxon>Klosneuvirinae</taxon>
    </lineage>
</organism>
<proteinExistence type="predicted"/>
<reference evidence="1" key="1">
    <citation type="submission" date="2018-10" db="EMBL/GenBank/DDBJ databases">
        <title>Hidden diversity of soil giant viruses.</title>
        <authorList>
            <person name="Schulz F."/>
            <person name="Alteio L."/>
            <person name="Goudeau D."/>
            <person name="Ryan E.M."/>
            <person name="Malmstrom R.R."/>
            <person name="Blanchard J."/>
            <person name="Woyke T."/>
        </authorList>
    </citation>
    <scope>NUCLEOTIDE SEQUENCE</scope>
    <source>
        <strain evidence="1">GAV1</strain>
    </source>
</reference>
<accession>A0A3G5A2L4</accession>
<gene>
    <name evidence="1" type="ORF">Gaeavirus8_4</name>
</gene>
<name>A0A3G5A2L4_9VIRU</name>
<sequence>MARCNNELRTIILLLTVHQDGAKLLKRITIYK</sequence>
<protein>
    <submittedName>
        <fullName evidence="1">Uncharacterized protein</fullName>
    </submittedName>
</protein>
<evidence type="ECO:0000313" key="1">
    <source>
        <dbReference type="EMBL" id="AYV80073.1"/>
    </source>
</evidence>
<dbReference type="EMBL" id="MK072206">
    <property type="protein sequence ID" value="AYV80073.1"/>
    <property type="molecule type" value="Genomic_DNA"/>
</dbReference>